<sequence>MMEAFRPTHVVVLTPMPRILRWARRSGSRVLSVFADSFSAGPLHRLWRFGRLHAQLNDRRVEWVANHGRNACRSLVRIGVKAAKVLPCDFLQVRRPHDRPAKSGPGERRSTLFFAGEVIALKGVGDLVEAIADLKRRGLDVGLQIAGKGAADTFRDLADRLGVADRVEFLGTVPNANVPDRMRAAAAMVVPSRHRYPEGLPLTIYEALCSRTPLIASDHPMFLGNLTHGETALIFPAGQPAALADRVAALFADPALYRRLSDAAQRAWEGLQIPVKWGDLMLRWSRGTDEDIAWIRSNTITYMEDAA</sequence>
<dbReference type="Proteomes" id="UP000199206">
    <property type="component" value="Unassembled WGS sequence"/>
</dbReference>
<protein>
    <submittedName>
        <fullName evidence="4">Glycosyltransferase involved in cell wall bisynthesis</fullName>
    </submittedName>
</protein>
<dbReference type="PANTHER" id="PTHR12526:SF510">
    <property type="entry name" value="D-INOSITOL 3-PHOSPHATE GLYCOSYLTRANSFERASE"/>
    <property type="match status" value="1"/>
</dbReference>
<dbReference type="Gene3D" id="3.40.50.2000">
    <property type="entry name" value="Glycogen Phosphorylase B"/>
    <property type="match status" value="2"/>
</dbReference>
<dbReference type="Pfam" id="PF00534">
    <property type="entry name" value="Glycos_transf_1"/>
    <property type="match status" value="1"/>
</dbReference>
<organism evidence="4 5">
    <name type="scientific">Sphingomonas gellani</name>
    <dbReference type="NCBI Taxonomy" id="1166340"/>
    <lineage>
        <taxon>Bacteria</taxon>
        <taxon>Pseudomonadati</taxon>
        <taxon>Pseudomonadota</taxon>
        <taxon>Alphaproteobacteria</taxon>
        <taxon>Sphingomonadales</taxon>
        <taxon>Sphingomonadaceae</taxon>
        <taxon>Sphingomonas</taxon>
    </lineage>
</organism>
<keyword evidence="1" id="KW-0328">Glycosyltransferase</keyword>
<accession>A0A1H8B2U4</accession>
<evidence type="ECO:0000313" key="5">
    <source>
        <dbReference type="Proteomes" id="UP000199206"/>
    </source>
</evidence>
<evidence type="ECO:0000256" key="1">
    <source>
        <dbReference type="ARBA" id="ARBA00022676"/>
    </source>
</evidence>
<proteinExistence type="predicted"/>
<reference evidence="5" key="1">
    <citation type="submission" date="2016-10" db="EMBL/GenBank/DDBJ databases">
        <authorList>
            <person name="Varghese N."/>
            <person name="Submissions S."/>
        </authorList>
    </citation>
    <scope>NUCLEOTIDE SEQUENCE [LARGE SCALE GENOMIC DNA]</scope>
    <source>
        <strain evidence="5">S6-262</strain>
    </source>
</reference>
<dbReference type="PANTHER" id="PTHR12526">
    <property type="entry name" value="GLYCOSYLTRANSFERASE"/>
    <property type="match status" value="1"/>
</dbReference>
<evidence type="ECO:0000259" key="3">
    <source>
        <dbReference type="Pfam" id="PF00534"/>
    </source>
</evidence>
<name>A0A1H8B2U4_9SPHN</name>
<dbReference type="GO" id="GO:0016757">
    <property type="term" value="F:glycosyltransferase activity"/>
    <property type="evidence" value="ECO:0007669"/>
    <property type="project" value="UniProtKB-KW"/>
</dbReference>
<dbReference type="RefSeq" id="WP_093664509.1">
    <property type="nucleotide sequence ID" value="NZ_FOCF01000002.1"/>
</dbReference>
<dbReference type="InterPro" id="IPR001296">
    <property type="entry name" value="Glyco_trans_1"/>
</dbReference>
<feature type="domain" description="Glycosyl transferase family 1" evidence="3">
    <location>
        <begin position="101"/>
        <end position="266"/>
    </location>
</feature>
<keyword evidence="2 4" id="KW-0808">Transferase</keyword>
<dbReference type="AlphaFoldDB" id="A0A1H8B2U4"/>
<dbReference type="SUPFAM" id="SSF53756">
    <property type="entry name" value="UDP-Glycosyltransferase/glycogen phosphorylase"/>
    <property type="match status" value="1"/>
</dbReference>
<evidence type="ECO:0000256" key="2">
    <source>
        <dbReference type="ARBA" id="ARBA00022679"/>
    </source>
</evidence>
<dbReference type="CDD" id="cd03801">
    <property type="entry name" value="GT4_PimA-like"/>
    <property type="match status" value="1"/>
</dbReference>
<dbReference type="EMBL" id="FOCF01000002">
    <property type="protein sequence ID" value="SEM77083.1"/>
    <property type="molecule type" value="Genomic_DNA"/>
</dbReference>
<dbReference type="OrthoDB" id="9790710at2"/>
<dbReference type="STRING" id="1166340.SAMN05192583_1173"/>
<gene>
    <name evidence="4" type="ORF">SAMN05192583_1173</name>
</gene>
<evidence type="ECO:0000313" key="4">
    <source>
        <dbReference type="EMBL" id="SEM77083.1"/>
    </source>
</evidence>
<keyword evidence="5" id="KW-1185">Reference proteome</keyword>